<organism evidence="7">
    <name type="scientific">freshwater metagenome</name>
    <dbReference type="NCBI Taxonomy" id="449393"/>
    <lineage>
        <taxon>unclassified sequences</taxon>
        <taxon>metagenomes</taxon>
        <taxon>ecological metagenomes</taxon>
    </lineage>
</organism>
<reference evidence="7" key="1">
    <citation type="submission" date="2020-05" db="EMBL/GenBank/DDBJ databases">
        <authorList>
            <person name="Chiriac C."/>
            <person name="Salcher M."/>
            <person name="Ghai R."/>
            <person name="Kavagutti S V."/>
        </authorList>
    </citation>
    <scope>NUCLEOTIDE SEQUENCE</scope>
</reference>
<dbReference type="InterPro" id="IPR036691">
    <property type="entry name" value="Endo/exonu/phosph_ase_sf"/>
</dbReference>
<keyword evidence="3" id="KW-0479">Metal-binding</keyword>
<comment type="similarity">
    <text evidence="2">Belongs to the DNA repair enzymes AP/ExoA family.</text>
</comment>
<dbReference type="CDD" id="cd10281">
    <property type="entry name" value="Nape_like_AP-endo"/>
    <property type="match status" value="1"/>
</dbReference>
<evidence type="ECO:0000313" key="7">
    <source>
        <dbReference type="EMBL" id="CAB4617887.1"/>
    </source>
</evidence>
<dbReference type="Gene3D" id="3.60.10.10">
    <property type="entry name" value="Endonuclease/exonuclease/phosphatase"/>
    <property type="match status" value="1"/>
</dbReference>
<evidence type="ECO:0000256" key="3">
    <source>
        <dbReference type="ARBA" id="ARBA00022723"/>
    </source>
</evidence>
<proteinExistence type="inferred from homology"/>
<dbReference type="PROSITE" id="PS51435">
    <property type="entry name" value="AP_NUCLEASE_F1_4"/>
    <property type="match status" value="1"/>
</dbReference>
<dbReference type="InterPro" id="IPR005135">
    <property type="entry name" value="Endo/exonuclease/phosphatase"/>
</dbReference>
<dbReference type="Pfam" id="PF03372">
    <property type="entry name" value="Exo_endo_phos"/>
    <property type="match status" value="1"/>
</dbReference>
<keyword evidence="4" id="KW-0378">Hydrolase</keyword>
<feature type="domain" description="Endonuclease/exonuclease/phosphatase" evidence="6">
    <location>
        <begin position="8"/>
        <end position="258"/>
    </location>
</feature>
<dbReference type="SUPFAM" id="SSF56219">
    <property type="entry name" value="DNase I-like"/>
    <property type="match status" value="1"/>
</dbReference>
<protein>
    <submittedName>
        <fullName evidence="7">Unannotated protein</fullName>
    </submittedName>
</protein>
<accession>A0A6J6HZH9</accession>
<evidence type="ECO:0000256" key="2">
    <source>
        <dbReference type="ARBA" id="ARBA00007092"/>
    </source>
</evidence>
<dbReference type="InterPro" id="IPR004808">
    <property type="entry name" value="AP_endonuc_1"/>
</dbReference>
<evidence type="ECO:0000259" key="6">
    <source>
        <dbReference type="Pfam" id="PF03372"/>
    </source>
</evidence>
<dbReference type="PANTHER" id="PTHR43250">
    <property type="entry name" value="EXODEOXYRIBONUCLEASE III"/>
    <property type="match status" value="1"/>
</dbReference>
<sequence length="267" mass="29799">MDRMLTIASVNVNGLRAATRKGMHEWLATRSPDVVTMQEVRAPDDMVATLLGEGWNVVHAESTAKGRAGVAIATRLPVTDSRTCGDRVAFADNGRWIEADLDIGGRLLTVISAYVHTGDETSPERMAEKHAFFEAMTERMTELRADGRLVLLTGDLNVAHREEDLKNWKGNLTSAGFLPEERAHFDHWFDTLGWVDVARSLSGEGPGPYSWWSYRGRAYDNDAGWRIDYQIATPELAALATETHVDRAPTWDTRWSDHAPIVVTYSM</sequence>
<keyword evidence="5" id="KW-0460">Magnesium</keyword>
<dbReference type="NCBIfam" id="TIGR00195">
    <property type="entry name" value="exoDNase_III"/>
    <property type="match status" value="1"/>
</dbReference>
<name>A0A6J6HZH9_9ZZZZ</name>
<evidence type="ECO:0000256" key="5">
    <source>
        <dbReference type="ARBA" id="ARBA00022842"/>
    </source>
</evidence>
<dbReference type="AlphaFoldDB" id="A0A6J6HZH9"/>
<gene>
    <name evidence="7" type="ORF">UFOPK1835_01534</name>
</gene>
<dbReference type="GO" id="GO:0046872">
    <property type="term" value="F:metal ion binding"/>
    <property type="evidence" value="ECO:0007669"/>
    <property type="project" value="UniProtKB-KW"/>
</dbReference>
<comment type="cofactor">
    <cofactor evidence="1">
        <name>Mg(2+)</name>
        <dbReference type="ChEBI" id="CHEBI:18420"/>
    </cofactor>
</comment>
<dbReference type="GO" id="GO:0006281">
    <property type="term" value="P:DNA repair"/>
    <property type="evidence" value="ECO:0007669"/>
    <property type="project" value="InterPro"/>
</dbReference>
<dbReference type="GO" id="GO:0008311">
    <property type="term" value="F:double-stranded DNA 3'-5' DNA exonuclease activity"/>
    <property type="evidence" value="ECO:0007669"/>
    <property type="project" value="InterPro"/>
</dbReference>
<dbReference type="PANTHER" id="PTHR43250:SF2">
    <property type="entry name" value="EXODEOXYRIBONUCLEASE III"/>
    <property type="match status" value="1"/>
</dbReference>
<dbReference type="EMBL" id="CAEZUP010000075">
    <property type="protein sequence ID" value="CAB4617887.1"/>
    <property type="molecule type" value="Genomic_DNA"/>
</dbReference>
<evidence type="ECO:0000256" key="4">
    <source>
        <dbReference type="ARBA" id="ARBA00022801"/>
    </source>
</evidence>
<evidence type="ECO:0000256" key="1">
    <source>
        <dbReference type="ARBA" id="ARBA00001946"/>
    </source>
</evidence>
<dbReference type="InterPro" id="IPR037493">
    <property type="entry name" value="ExoIII-like"/>
</dbReference>
<dbReference type="NCBIfam" id="TIGR00633">
    <property type="entry name" value="xth"/>
    <property type="match status" value="1"/>
</dbReference>